<gene>
    <name evidence="1" type="ORF">SAMN04488116_0633</name>
</gene>
<organism evidence="1 2">
    <name type="scientific">Flagellimonas flava</name>
    <dbReference type="NCBI Taxonomy" id="570519"/>
    <lineage>
        <taxon>Bacteria</taxon>
        <taxon>Pseudomonadati</taxon>
        <taxon>Bacteroidota</taxon>
        <taxon>Flavobacteriia</taxon>
        <taxon>Flavobacteriales</taxon>
        <taxon>Flavobacteriaceae</taxon>
        <taxon>Flagellimonas</taxon>
    </lineage>
</organism>
<protein>
    <submittedName>
        <fullName evidence="1">Uncharacterized protein</fullName>
    </submittedName>
</protein>
<evidence type="ECO:0000313" key="2">
    <source>
        <dbReference type="Proteomes" id="UP000184532"/>
    </source>
</evidence>
<proteinExistence type="predicted"/>
<evidence type="ECO:0000313" key="1">
    <source>
        <dbReference type="EMBL" id="SHG26320.1"/>
    </source>
</evidence>
<dbReference type="Proteomes" id="UP000184532">
    <property type="component" value="Unassembled WGS sequence"/>
</dbReference>
<sequence>MYSTNKSVGFEILMEDEDSIVRIPMDQKSKEEFRKRNANLVQPEVFLKKFLRTEENYKKVCDTLEKAAEDSIPEAVKKKCLWCQGLSSSEEDKGCEKYKLQMLITFKLVAVEFVDVVRGNRHILSNDEVVFELTKEFYKSIFFLKGKGLMGFDMRRLMHKTLKMGFLSLNDMFLKTKHLSKSLRVINSTLHALDNEGLQYKLNGEEIPEHITLQQDFFTSKQSFYKEEQRLNRLEKLEKVIRNNSNSNGNRPNRTDIAYFCFYTSESKELITENSFPSKKAWKEIGAQYSKDDTNIQKAYNRIANNKGERLKNSKADNINFVLKEMLENYPKAKKLALEELKLLKIN</sequence>
<reference evidence="2" key="1">
    <citation type="submission" date="2016-11" db="EMBL/GenBank/DDBJ databases">
        <authorList>
            <person name="Varghese N."/>
            <person name="Submissions S."/>
        </authorList>
    </citation>
    <scope>NUCLEOTIDE SEQUENCE [LARGE SCALE GENOMIC DNA]</scope>
    <source>
        <strain evidence="2">DSM 22638</strain>
    </source>
</reference>
<dbReference type="STRING" id="570519.SAMN04488116_0633"/>
<dbReference type="EMBL" id="FQWL01000001">
    <property type="protein sequence ID" value="SHG26320.1"/>
    <property type="molecule type" value="Genomic_DNA"/>
</dbReference>
<accession>A0A1M5IEJ3</accession>
<keyword evidence="2" id="KW-1185">Reference proteome</keyword>
<name>A0A1M5IEJ3_9FLAO</name>
<dbReference type="AlphaFoldDB" id="A0A1M5IEJ3"/>